<dbReference type="EMBL" id="FMZV01000007">
    <property type="protein sequence ID" value="SDD41813.1"/>
    <property type="molecule type" value="Genomic_DNA"/>
</dbReference>
<protein>
    <submittedName>
        <fullName evidence="5">Dimethylargininase</fullName>
    </submittedName>
</protein>
<reference evidence="6" key="1">
    <citation type="submission" date="2016-10" db="EMBL/GenBank/DDBJ databases">
        <authorList>
            <person name="Varghese N."/>
            <person name="Submissions S."/>
        </authorList>
    </citation>
    <scope>NUCLEOTIDE SEQUENCE [LARGE SCALE GENOMIC DNA]</scope>
    <source>
        <strain evidence="6">CGMCC 1.9108</strain>
    </source>
</reference>
<evidence type="ECO:0000256" key="1">
    <source>
        <dbReference type="ARBA" id="ARBA00008532"/>
    </source>
</evidence>
<organism evidence="5 6">
    <name type="scientific">Ruegeria marina</name>
    <dbReference type="NCBI Taxonomy" id="639004"/>
    <lineage>
        <taxon>Bacteria</taxon>
        <taxon>Pseudomonadati</taxon>
        <taxon>Pseudomonadota</taxon>
        <taxon>Alphaproteobacteria</taxon>
        <taxon>Rhodobacterales</taxon>
        <taxon>Roseobacteraceae</taxon>
        <taxon>Ruegeria</taxon>
    </lineage>
</organism>
<keyword evidence="6" id="KW-1185">Reference proteome</keyword>
<evidence type="ECO:0000256" key="4">
    <source>
        <dbReference type="PIRSR" id="PIRSR633199-2"/>
    </source>
</evidence>
<dbReference type="GO" id="GO:0006525">
    <property type="term" value="P:arginine metabolic process"/>
    <property type="evidence" value="ECO:0007669"/>
    <property type="project" value="TreeGrafter"/>
</dbReference>
<dbReference type="OrthoDB" id="9790596at2"/>
<dbReference type="AlphaFoldDB" id="A0A1G6UKI5"/>
<name>A0A1G6UKI5_9RHOB</name>
<feature type="binding site" evidence="4">
    <location>
        <position position="91"/>
    </location>
    <ligand>
        <name>substrate</name>
    </ligand>
</feature>
<proteinExistence type="inferred from homology"/>
<feature type="binding site" evidence="4">
    <location>
        <begin position="71"/>
        <end position="72"/>
    </location>
    <ligand>
        <name>substrate</name>
    </ligand>
</feature>
<dbReference type="SUPFAM" id="SSF55909">
    <property type="entry name" value="Pentein"/>
    <property type="match status" value="1"/>
</dbReference>
<feature type="binding site" evidence="4">
    <location>
        <position position="249"/>
    </location>
    <ligand>
        <name>substrate</name>
    </ligand>
</feature>
<dbReference type="PANTHER" id="PTHR12737:SF9">
    <property type="entry name" value="DIMETHYLARGININASE"/>
    <property type="match status" value="1"/>
</dbReference>
<evidence type="ECO:0000256" key="3">
    <source>
        <dbReference type="PIRSR" id="PIRSR633199-1"/>
    </source>
</evidence>
<dbReference type="GO" id="GO:0016597">
    <property type="term" value="F:amino acid binding"/>
    <property type="evidence" value="ECO:0007669"/>
    <property type="project" value="TreeGrafter"/>
</dbReference>
<keyword evidence="2" id="KW-0378">Hydrolase</keyword>
<dbReference type="RefSeq" id="WP_093031421.1">
    <property type="nucleotide sequence ID" value="NZ_FMZV01000007.1"/>
</dbReference>
<feature type="active site" description="Proton donor" evidence="3">
    <location>
        <position position="168"/>
    </location>
</feature>
<dbReference type="GO" id="GO:0045429">
    <property type="term" value="P:positive regulation of nitric oxide biosynthetic process"/>
    <property type="evidence" value="ECO:0007669"/>
    <property type="project" value="TreeGrafter"/>
</dbReference>
<dbReference type="InterPro" id="IPR033199">
    <property type="entry name" value="DDAH-like"/>
</dbReference>
<dbReference type="GO" id="GO:0000052">
    <property type="term" value="P:citrulline metabolic process"/>
    <property type="evidence" value="ECO:0007669"/>
    <property type="project" value="TreeGrafter"/>
</dbReference>
<comment type="similarity">
    <text evidence="1">Belongs to the DDAH family.</text>
</comment>
<dbReference type="Pfam" id="PF02274">
    <property type="entry name" value="ADI"/>
    <property type="match status" value="1"/>
</dbReference>
<evidence type="ECO:0000313" key="5">
    <source>
        <dbReference type="EMBL" id="SDD41813.1"/>
    </source>
</evidence>
<evidence type="ECO:0000256" key="2">
    <source>
        <dbReference type="ARBA" id="ARBA00022801"/>
    </source>
</evidence>
<sequence length="260" mass="28047">MTDSTYQFTRAITRRPAASVVNGLRAEDIGTPDLEQMLKDHAHYVATLKSTGADVIELPPLDGFPDALFVEDTALCLPKGAVLMRPGAPSRMGEVAQMAPTLRSTYSEVREITGPGHIEGGDILVTGREILVGRSARTDAEGVRELTAIVSDWGYRLREVFTPEGVLHFKTDCSLLDGETILSTERLDASGCFEGYRVIHTAPGEEACANTIRFNNLVLMPAGFPKTADILGKAGFEVVEINNGECAKLDGGMSCLSLRF</sequence>
<feature type="active site" description="Nucleophile" evidence="3">
    <location>
        <position position="255"/>
    </location>
</feature>
<dbReference type="GO" id="GO:0016403">
    <property type="term" value="F:dimethylargininase activity"/>
    <property type="evidence" value="ECO:0007669"/>
    <property type="project" value="TreeGrafter"/>
</dbReference>
<dbReference type="Proteomes" id="UP000199628">
    <property type="component" value="Unassembled WGS sequence"/>
</dbReference>
<dbReference type="PANTHER" id="PTHR12737">
    <property type="entry name" value="DIMETHYLARGININE DIMETHYLAMINOHYDROLASE"/>
    <property type="match status" value="1"/>
</dbReference>
<feature type="binding site" evidence="4">
    <location>
        <position position="66"/>
    </location>
    <ligand>
        <name>substrate</name>
    </ligand>
</feature>
<evidence type="ECO:0000313" key="6">
    <source>
        <dbReference type="Proteomes" id="UP000199628"/>
    </source>
</evidence>
<dbReference type="STRING" id="639004.SAMN04488239_10798"/>
<feature type="binding site" evidence="4">
    <location>
        <position position="137"/>
    </location>
    <ligand>
        <name>substrate</name>
    </ligand>
</feature>
<gene>
    <name evidence="5" type="ORF">SAMN04488239_10798</name>
</gene>
<accession>A0A1G6UKI5</accession>
<feature type="binding site" evidence="4">
    <location>
        <position position="24"/>
    </location>
    <ligand>
        <name>substrate</name>
    </ligand>
</feature>
<dbReference type="Gene3D" id="3.75.10.10">
    <property type="entry name" value="L-arginine/glycine Amidinotransferase, Chain A"/>
    <property type="match status" value="1"/>
</dbReference>